<protein>
    <recommendedName>
        <fullName evidence="3">Type VI secretion system amidase effector protein Tae4</fullName>
    </recommendedName>
</protein>
<accession>A0A3A8E939</accession>
<dbReference type="Pfam" id="PF14113">
    <property type="entry name" value="Tae4"/>
    <property type="match status" value="1"/>
</dbReference>
<evidence type="ECO:0008006" key="3">
    <source>
        <dbReference type="Google" id="ProtNLM"/>
    </source>
</evidence>
<sequence>MTCTITAIAQDKTVHCIANRPSWAAVSSFYQNLANTMSTIELFIALFGPDYDRGVFNNSCATRVSVTLLHAGVKDVGREYNVQYGQFKGKGITVSAVNMRKLLQKKWNSPEVPNFKTGATTTLADLQREIGGRKGVFSFVSSDQRNFGASGHITIWDGTDVIHGTSKYPNEAYADGNIGTVCLWELK</sequence>
<dbReference type="EMBL" id="RAXT01000124">
    <property type="protein sequence ID" value="RKG30679.1"/>
    <property type="molecule type" value="Genomic_DNA"/>
</dbReference>
<evidence type="ECO:0000313" key="1">
    <source>
        <dbReference type="EMBL" id="RKG30679.1"/>
    </source>
</evidence>
<dbReference type="RefSeq" id="WP_120385380.1">
    <property type="nucleotide sequence ID" value="NZ_RAXT01000124.1"/>
</dbReference>
<organism evidence="1 2">
    <name type="scientific">Acinetobacter rongchengensis</name>
    <dbReference type="NCBI Taxonomy" id="2419601"/>
    <lineage>
        <taxon>Bacteria</taxon>
        <taxon>Pseudomonadati</taxon>
        <taxon>Pseudomonadota</taxon>
        <taxon>Gammaproteobacteria</taxon>
        <taxon>Moraxellales</taxon>
        <taxon>Moraxellaceae</taxon>
        <taxon>Acinetobacter</taxon>
    </lineage>
</organism>
<dbReference type="InterPro" id="IPR025562">
    <property type="entry name" value="Tae4"/>
</dbReference>
<dbReference type="AlphaFoldDB" id="A0A3A8E939"/>
<dbReference type="Proteomes" id="UP000280405">
    <property type="component" value="Unassembled WGS sequence"/>
</dbReference>
<proteinExistence type="predicted"/>
<gene>
    <name evidence="1" type="ORF">D7V20_18915</name>
</gene>
<evidence type="ECO:0000313" key="2">
    <source>
        <dbReference type="Proteomes" id="UP000280405"/>
    </source>
</evidence>
<comment type="caution">
    <text evidence="1">The sequence shown here is derived from an EMBL/GenBank/DDBJ whole genome shotgun (WGS) entry which is preliminary data.</text>
</comment>
<keyword evidence="2" id="KW-1185">Reference proteome</keyword>
<dbReference type="Gene3D" id="3.90.1720.70">
    <property type="match status" value="1"/>
</dbReference>
<dbReference type="OrthoDB" id="1262040at2"/>
<name>A0A3A8E939_9GAMM</name>
<reference evidence="1 2" key="1">
    <citation type="submission" date="2018-09" db="EMBL/GenBank/DDBJ databases">
        <title>The draft genome of Acinetobacter spp. strains.</title>
        <authorList>
            <person name="Qin J."/>
            <person name="Feng Y."/>
            <person name="Zong Z."/>
        </authorList>
    </citation>
    <scope>NUCLEOTIDE SEQUENCE [LARGE SCALE GENOMIC DNA]</scope>
    <source>
        <strain evidence="1 2">WCHAc060115</strain>
    </source>
</reference>